<evidence type="ECO:0000256" key="1">
    <source>
        <dbReference type="SAM" id="MobiDB-lite"/>
    </source>
</evidence>
<dbReference type="OMA" id="PEIDSHY"/>
<gene>
    <name evidence="2" type="ORF">ARMOST_21400</name>
</gene>
<proteinExistence type="predicted"/>
<dbReference type="Proteomes" id="UP000219338">
    <property type="component" value="Unassembled WGS sequence"/>
</dbReference>
<keyword evidence="3" id="KW-1185">Reference proteome</keyword>
<feature type="compositionally biased region" description="Polar residues" evidence="1">
    <location>
        <begin position="103"/>
        <end position="112"/>
    </location>
</feature>
<evidence type="ECO:0000313" key="3">
    <source>
        <dbReference type="Proteomes" id="UP000219338"/>
    </source>
</evidence>
<dbReference type="EMBL" id="FUEG01000049">
    <property type="protein sequence ID" value="SJL17836.1"/>
    <property type="molecule type" value="Genomic_DNA"/>
</dbReference>
<feature type="region of interest" description="Disordered" evidence="1">
    <location>
        <begin position="23"/>
        <end position="115"/>
    </location>
</feature>
<evidence type="ECO:0000313" key="2">
    <source>
        <dbReference type="EMBL" id="SJL17836.1"/>
    </source>
</evidence>
<dbReference type="OrthoDB" id="3042714at2759"/>
<sequence>MSLLLVFGGCAFLFIRKRRPRNRNSKHRLSPNPKVIPEIDSHYLPVGDKNSETITPMLAGEMRPNMGNGSPEPVEQNPEGDPVEDEGERRNSIGTAVHVDISEPQSAAQQEGPQVALGDVVAEVVRLRSQFQ</sequence>
<accession>A0A284SA32</accession>
<reference evidence="3" key="1">
    <citation type="journal article" date="2017" name="Nat. Ecol. Evol.">
        <title>Genome expansion and lineage-specific genetic innovations in the forest pathogenic fungi Armillaria.</title>
        <authorList>
            <person name="Sipos G."/>
            <person name="Prasanna A.N."/>
            <person name="Walter M.C."/>
            <person name="O'Connor E."/>
            <person name="Balint B."/>
            <person name="Krizsan K."/>
            <person name="Kiss B."/>
            <person name="Hess J."/>
            <person name="Varga T."/>
            <person name="Slot J."/>
            <person name="Riley R."/>
            <person name="Boka B."/>
            <person name="Rigling D."/>
            <person name="Barry K."/>
            <person name="Lee J."/>
            <person name="Mihaltcheva S."/>
            <person name="LaButti K."/>
            <person name="Lipzen A."/>
            <person name="Waldron R."/>
            <person name="Moloney N.M."/>
            <person name="Sperisen C."/>
            <person name="Kredics L."/>
            <person name="Vagvoelgyi C."/>
            <person name="Patrignani A."/>
            <person name="Fitzpatrick D."/>
            <person name="Nagy I."/>
            <person name="Doyle S."/>
            <person name="Anderson J.B."/>
            <person name="Grigoriev I.V."/>
            <person name="Gueldener U."/>
            <person name="Muensterkoetter M."/>
            <person name="Nagy L.G."/>
        </authorList>
    </citation>
    <scope>NUCLEOTIDE SEQUENCE [LARGE SCALE GENOMIC DNA]</scope>
    <source>
        <strain evidence="3">C18/9</strain>
    </source>
</reference>
<name>A0A284SA32_ARMOS</name>
<dbReference type="STRING" id="47428.A0A284SA32"/>
<dbReference type="AlphaFoldDB" id="A0A284SA32"/>
<organism evidence="2 3">
    <name type="scientific">Armillaria ostoyae</name>
    <name type="common">Armillaria root rot fungus</name>
    <dbReference type="NCBI Taxonomy" id="47428"/>
    <lineage>
        <taxon>Eukaryota</taxon>
        <taxon>Fungi</taxon>
        <taxon>Dikarya</taxon>
        <taxon>Basidiomycota</taxon>
        <taxon>Agaricomycotina</taxon>
        <taxon>Agaricomycetes</taxon>
        <taxon>Agaricomycetidae</taxon>
        <taxon>Agaricales</taxon>
        <taxon>Marasmiineae</taxon>
        <taxon>Physalacriaceae</taxon>
        <taxon>Armillaria</taxon>
    </lineage>
</organism>
<protein>
    <submittedName>
        <fullName evidence="2">Uncharacterized protein</fullName>
    </submittedName>
</protein>